<name>X1NZU0_9ZZZZ</name>
<feature type="non-terminal residue" evidence="1">
    <location>
        <position position="36"/>
    </location>
</feature>
<protein>
    <submittedName>
        <fullName evidence="1">Uncharacterized protein</fullName>
    </submittedName>
</protein>
<gene>
    <name evidence="1" type="ORF">S06H3_51366</name>
</gene>
<proteinExistence type="predicted"/>
<accession>X1NZU0</accession>
<dbReference type="EMBL" id="BARV01032586">
    <property type="protein sequence ID" value="GAI35721.1"/>
    <property type="molecule type" value="Genomic_DNA"/>
</dbReference>
<evidence type="ECO:0000313" key="1">
    <source>
        <dbReference type="EMBL" id="GAI35721.1"/>
    </source>
</evidence>
<sequence>MKSSKAQIHSRVYSIPTIQFDDQRLTSCSGLVVFQS</sequence>
<reference evidence="1" key="1">
    <citation type="journal article" date="2014" name="Front. Microbiol.">
        <title>High frequency of phylogenetically diverse reductive dehalogenase-homologous genes in deep subseafloor sedimentary metagenomes.</title>
        <authorList>
            <person name="Kawai M."/>
            <person name="Futagami T."/>
            <person name="Toyoda A."/>
            <person name="Takaki Y."/>
            <person name="Nishi S."/>
            <person name="Hori S."/>
            <person name="Arai W."/>
            <person name="Tsubouchi T."/>
            <person name="Morono Y."/>
            <person name="Uchiyama I."/>
            <person name="Ito T."/>
            <person name="Fujiyama A."/>
            <person name="Inagaki F."/>
            <person name="Takami H."/>
        </authorList>
    </citation>
    <scope>NUCLEOTIDE SEQUENCE</scope>
    <source>
        <strain evidence="1">Expedition CK06-06</strain>
    </source>
</reference>
<organism evidence="1">
    <name type="scientific">marine sediment metagenome</name>
    <dbReference type="NCBI Taxonomy" id="412755"/>
    <lineage>
        <taxon>unclassified sequences</taxon>
        <taxon>metagenomes</taxon>
        <taxon>ecological metagenomes</taxon>
    </lineage>
</organism>
<dbReference type="AlphaFoldDB" id="X1NZU0"/>
<comment type="caution">
    <text evidence="1">The sequence shown here is derived from an EMBL/GenBank/DDBJ whole genome shotgun (WGS) entry which is preliminary data.</text>
</comment>